<dbReference type="RefSeq" id="WP_094885526.1">
    <property type="nucleotide sequence ID" value="NZ_NPMS01000003.1"/>
</dbReference>
<accession>A0A265NCD5</accession>
<evidence type="ECO:0000313" key="4">
    <source>
        <dbReference type="Proteomes" id="UP000216498"/>
    </source>
</evidence>
<feature type="transmembrane region" description="Helical" evidence="2">
    <location>
        <begin position="94"/>
        <end position="116"/>
    </location>
</feature>
<comment type="caution">
    <text evidence="3">The sequence shown here is derived from an EMBL/GenBank/DDBJ whole genome shotgun (WGS) entry which is preliminary data.</text>
</comment>
<keyword evidence="2" id="KW-0812">Transmembrane</keyword>
<feature type="transmembrane region" description="Helical" evidence="2">
    <location>
        <begin position="170"/>
        <end position="192"/>
    </location>
</feature>
<sequence length="263" mass="27724">MICPNCEQQTEPGKFCTNCGAQLSGEEAAAASDPMNNVGQGAAPPIENSQGGAKASEGNETVDKLKKEASDFGGFFLKLLKEPSAAQKTSSTSLIPGIITMVIFSLFIALGTYLVARQISSIFMEISFVDSFLLPLGQFLVLFAVLAVLTFAGAKLAAQTLSFTKALAKFGAYSVPFLVLAVLGFLLSLISIPFSGTIIVLSLIGPILLIPVFIIMEQPANGFDRIFIILGVCLVSLIVSSFLIQNVLGMFMGGMMDSILGGF</sequence>
<dbReference type="Proteomes" id="UP000216498">
    <property type="component" value="Unassembled WGS sequence"/>
</dbReference>
<evidence type="ECO:0000313" key="3">
    <source>
        <dbReference type="EMBL" id="OZU89139.1"/>
    </source>
</evidence>
<proteinExistence type="predicted"/>
<evidence type="ECO:0008006" key="5">
    <source>
        <dbReference type="Google" id="ProtNLM"/>
    </source>
</evidence>
<feature type="region of interest" description="Disordered" evidence="1">
    <location>
        <begin position="30"/>
        <end position="60"/>
    </location>
</feature>
<evidence type="ECO:0000256" key="1">
    <source>
        <dbReference type="SAM" id="MobiDB-lite"/>
    </source>
</evidence>
<dbReference type="OrthoDB" id="2448863at2"/>
<keyword evidence="2" id="KW-0472">Membrane</keyword>
<evidence type="ECO:0000256" key="2">
    <source>
        <dbReference type="SAM" id="Phobius"/>
    </source>
</evidence>
<feature type="transmembrane region" description="Helical" evidence="2">
    <location>
        <begin position="198"/>
        <end position="215"/>
    </location>
</feature>
<dbReference type="AlphaFoldDB" id="A0A265NCD5"/>
<reference evidence="3 4" key="1">
    <citation type="submission" date="2017-08" db="EMBL/GenBank/DDBJ databases">
        <title>Virgibacillus indicus sp. nov. and Virgibacillus profoundi sp. nov, two moderately halophilic bacteria isolated from marine sediment by using the Microfluidic Streak Plate.</title>
        <authorList>
            <person name="Xu B."/>
            <person name="Hu B."/>
            <person name="Wang J."/>
            <person name="Zhu Y."/>
            <person name="Huang L."/>
            <person name="Du W."/>
            <person name="Huang Y."/>
        </authorList>
    </citation>
    <scope>NUCLEOTIDE SEQUENCE [LARGE SCALE GENOMIC DNA]</scope>
    <source>
        <strain evidence="3 4">IO3-P2-C2</strain>
    </source>
</reference>
<gene>
    <name evidence="3" type="ORF">CIL03_09020</name>
</gene>
<name>A0A265NCD5_9BACI</name>
<keyword evidence="4" id="KW-1185">Reference proteome</keyword>
<organism evidence="3 4">
    <name type="scientific">Virgibacillus indicus</name>
    <dbReference type="NCBI Taxonomy" id="2024554"/>
    <lineage>
        <taxon>Bacteria</taxon>
        <taxon>Bacillati</taxon>
        <taxon>Bacillota</taxon>
        <taxon>Bacilli</taxon>
        <taxon>Bacillales</taxon>
        <taxon>Bacillaceae</taxon>
        <taxon>Virgibacillus</taxon>
    </lineage>
</organism>
<dbReference type="EMBL" id="NPMS01000003">
    <property type="protein sequence ID" value="OZU89139.1"/>
    <property type="molecule type" value="Genomic_DNA"/>
</dbReference>
<keyword evidence="2" id="KW-1133">Transmembrane helix</keyword>
<feature type="transmembrane region" description="Helical" evidence="2">
    <location>
        <begin position="227"/>
        <end position="248"/>
    </location>
</feature>
<protein>
    <recommendedName>
        <fullName evidence="5">Zinc ribbon domain-containing protein</fullName>
    </recommendedName>
</protein>
<feature type="transmembrane region" description="Helical" evidence="2">
    <location>
        <begin position="136"/>
        <end position="158"/>
    </location>
</feature>